<dbReference type="AlphaFoldDB" id="A0AA86RHB3"/>
<evidence type="ECO:0000313" key="2">
    <source>
        <dbReference type="EMBL" id="CAI9972632.1"/>
    </source>
</evidence>
<organism evidence="2">
    <name type="scientific">Hexamita inflata</name>
    <dbReference type="NCBI Taxonomy" id="28002"/>
    <lineage>
        <taxon>Eukaryota</taxon>
        <taxon>Metamonada</taxon>
        <taxon>Diplomonadida</taxon>
        <taxon>Hexamitidae</taxon>
        <taxon>Hexamitinae</taxon>
        <taxon>Hexamita</taxon>
    </lineage>
</organism>
<dbReference type="Proteomes" id="UP001642409">
    <property type="component" value="Unassembled WGS sequence"/>
</dbReference>
<dbReference type="EMBL" id="CATOUU010001114">
    <property type="protein sequence ID" value="CAI9972637.1"/>
    <property type="molecule type" value="Genomic_DNA"/>
</dbReference>
<reference evidence="4 6" key="2">
    <citation type="submission" date="2024-07" db="EMBL/GenBank/DDBJ databases">
        <authorList>
            <person name="Akdeniz Z."/>
        </authorList>
    </citation>
    <scope>NUCLEOTIDE SEQUENCE [LARGE SCALE GENOMIC DNA]</scope>
</reference>
<protein>
    <submittedName>
        <fullName evidence="4">Hypothetical_protein</fullName>
    </submittedName>
</protein>
<keyword evidence="6" id="KW-1185">Reference proteome</keyword>
<accession>A0AA86RHB3</accession>
<sequence length="156" mass="18555">MLRIILLRNMREPYQKQTFHFKQDSKKLGQASTKPQPIQYQIQSMSCFKPAIQKTPKYFKSYSFTTSPLSQQTSQQQRQQFTTLCFWPDLFWSPCSTRSAGLRCSSTLPAAETPDSTSRASRRLSSRTQKPRRFRRERVCFWRRISRKARTSWNRD</sequence>
<dbReference type="EMBL" id="CAXDID020000096">
    <property type="protein sequence ID" value="CAL6024523.1"/>
    <property type="molecule type" value="Genomic_DNA"/>
</dbReference>
<evidence type="ECO:0000313" key="5">
    <source>
        <dbReference type="EMBL" id="CAL6024535.1"/>
    </source>
</evidence>
<feature type="region of interest" description="Disordered" evidence="1">
    <location>
        <begin position="107"/>
        <end position="131"/>
    </location>
</feature>
<gene>
    <name evidence="4" type="ORF">HINF_LOCUS29655</name>
    <name evidence="5" type="ORF">HINF_LOCUS29661</name>
    <name evidence="2" type="ORF">HINF_LOCUS60277</name>
    <name evidence="3" type="ORF">HINF_LOCUS60282</name>
</gene>
<evidence type="ECO:0000313" key="4">
    <source>
        <dbReference type="EMBL" id="CAL6024523.1"/>
    </source>
</evidence>
<feature type="compositionally biased region" description="Basic residues" evidence="1">
    <location>
        <begin position="120"/>
        <end position="131"/>
    </location>
</feature>
<comment type="caution">
    <text evidence="2">The sequence shown here is derived from an EMBL/GenBank/DDBJ whole genome shotgun (WGS) entry which is preliminary data.</text>
</comment>
<evidence type="ECO:0000313" key="3">
    <source>
        <dbReference type="EMBL" id="CAI9972637.1"/>
    </source>
</evidence>
<evidence type="ECO:0000313" key="6">
    <source>
        <dbReference type="Proteomes" id="UP001642409"/>
    </source>
</evidence>
<name>A0AA86RHB3_9EUKA</name>
<proteinExistence type="predicted"/>
<reference evidence="2" key="1">
    <citation type="submission" date="2023-06" db="EMBL/GenBank/DDBJ databases">
        <authorList>
            <person name="Kurt Z."/>
        </authorList>
    </citation>
    <scope>NUCLEOTIDE SEQUENCE</scope>
</reference>
<evidence type="ECO:0000256" key="1">
    <source>
        <dbReference type="SAM" id="MobiDB-lite"/>
    </source>
</evidence>
<dbReference type="EMBL" id="CATOUU010001114">
    <property type="protein sequence ID" value="CAI9972632.1"/>
    <property type="molecule type" value="Genomic_DNA"/>
</dbReference>
<dbReference type="EMBL" id="CAXDID020000096">
    <property type="protein sequence ID" value="CAL6024535.1"/>
    <property type="molecule type" value="Genomic_DNA"/>
</dbReference>